<proteinExistence type="predicted"/>
<evidence type="ECO:0000256" key="1">
    <source>
        <dbReference type="SAM" id="SignalP"/>
    </source>
</evidence>
<dbReference type="PANTHER" id="PTHR31528">
    <property type="entry name" value="4-AMINO-5-HYDROXYMETHYL-2-METHYLPYRIMIDINE PHOSPHATE SYNTHASE THI11-RELATED"/>
    <property type="match status" value="1"/>
</dbReference>
<dbReference type="PANTHER" id="PTHR31528:SF15">
    <property type="entry name" value="RIBOFLAVIN-BINDING PROTEIN RIBY"/>
    <property type="match status" value="1"/>
</dbReference>
<organism evidence="2">
    <name type="scientific">uncultured Chloroflexia bacterium</name>
    <dbReference type="NCBI Taxonomy" id="1672391"/>
    <lineage>
        <taxon>Bacteria</taxon>
        <taxon>Bacillati</taxon>
        <taxon>Chloroflexota</taxon>
        <taxon>Chloroflexia</taxon>
        <taxon>environmental samples</taxon>
    </lineage>
</organism>
<protein>
    <recommendedName>
        <fullName evidence="3">SsuA/THI5-like domain-containing protein</fullName>
    </recommendedName>
</protein>
<keyword evidence="1" id="KW-0732">Signal</keyword>
<dbReference type="InterPro" id="IPR027939">
    <property type="entry name" value="NMT1/THI5"/>
</dbReference>
<dbReference type="Gene3D" id="3.40.190.10">
    <property type="entry name" value="Periplasmic binding protein-like II"/>
    <property type="match status" value="1"/>
</dbReference>
<evidence type="ECO:0000313" key="2">
    <source>
        <dbReference type="EMBL" id="CAA9355031.1"/>
    </source>
</evidence>
<accession>A0A6J4MD56</accession>
<gene>
    <name evidence="2" type="ORF">AVDCRST_MAG93-7310</name>
</gene>
<feature type="signal peptide" evidence="1">
    <location>
        <begin position="1"/>
        <end position="30"/>
    </location>
</feature>
<feature type="non-terminal residue" evidence="2">
    <location>
        <position position="110"/>
    </location>
</feature>
<dbReference type="AlphaFoldDB" id="A0A6J4MD56"/>
<feature type="chain" id="PRO_5026809010" description="SsuA/THI5-like domain-containing protein" evidence="1">
    <location>
        <begin position="31"/>
        <end position="110"/>
    </location>
</feature>
<reference evidence="2" key="1">
    <citation type="submission" date="2020-02" db="EMBL/GenBank/DDBJ databases">
        <authorList>
            <person name="Meier V. D."/>
        </authorList>
    </citation>
    <scope>NUCLEOTIDE SEQUENCE</scope>
    <source>
        <strain evidence="2">AVDCRST_MAG93</strain>
    </source>
</reference>
<evidence type="ECO:0008006" key="3">
    <source>
        <dbReference type="Google" id="ProtNLM"/>
    </source>
</evidence>
<name>A0A6J4MD56_9CHLR</name>
<dbReference type="SUPFAM" id="SSF53850">
    <property type="entry name" value="Periplasmic binding protein-like II"/>
    <property type="match status" value="1"/>
</dbReference>
<sequence>MTTTYNYHRLQRIVLLMLGLLLAACGTPPAGNSASTTATASGEQSQASATKTKVRLGYVPVMVFAPVFVAKERGYFEAENLDVELTPVQGGTDSVIQLAAGNFEAAVGGA</sequence>
<dbReference type="EMBL" id="CADCTR010002467">
    <property type="protein sequence ID" value="CAA9355031.1"/>
    <property type="molecule type" value="Genomic_DNA"/>
</dbReference>
<dbReference type="GO" id="GO:0009228">
    <property type="term" value="P:thiamine biosynthetic process"/>
    <property type="evidence" value="ECO:0007669"/>
    <property type="project" value="InterPro"/>
</dbReference>
<dbReference type="Pfam" id="PF13379">
    <property type="entry name" value="NMT1_2"/>
    <property type="match status" value="1"/>
</dbReference>